<dbReference type="Gene3D" id="3.40.50.150">
    <property type="entry name" value="Vaccinia Virus protein VP39"/>
    <property type="match status" value="1"/>
</dbReference>
<keyword evidence="3" id="KW-0808">Transferase</keyword>
<dbReference type="InterPro" id="IPR002052">
    <property type="entry name" value="DNA_methylase_N6_adenine_CS"/>
</dbReference>
<evidence type="ECO:0000256" key="3">
    <source>
        <dbReference type="ARBA" id="ARBA00022679"/>
    </source>
</evidence>
<keyword evidence="10" id="KW-1185">Reference proteome</keyword>
<dbReference type="SUPFAM" id="SSF53335">
    <property type="entry name" value="S-adenosyl-L-methionine-dependent methyltransferases"/>
    <property type="match status" value="1"/>
</dbReference>
<evidence type="ECO:0000256" key="5">
    <source>
        <dbReference type="ARBA" id="ARBA00047942"/>
    </source>
</evidence>
<protein>
    <recommendedName>
        <fullName evidence="1">site-specific DNA-methyltransferase (adenine-specific)</fullName>
        <ecNumber evidence="1">2.1.1.72</ecNumber>
    </recommendedName>
</protein>
<evidence type="ECO:0000256" key="6">
    <source>
        <dbReference type="SAM" id="MobiDB-lite"/>
    </source>
</evidence>
<dbReference type="GO" id="GO:0032259">
    <property type="term" value="P:methylation"/>
    <property type="evidence" value="ECO:0007669"/>
    <property type="project" value="UniProtKB-KW"/>
</dbReference>
<dbReference type="GO" id="GO:0006304">
    <property type="term" value="P:DNA modification"/>
    <property type="evidence" value="ECO:0007669"/>
    <property type="project" value="InterPro"/>
</dbReference>
<sequence length="1193" mass="133442">MAFVAAQLVKALRTQLGRLEDDLRARVDGDDVAARQEAVAVLWHAEHAEALAAQRTAASWQAWRDERVTQSAVAWLLLTVFARYCEDNTLVSKAWIGGADADSRQEALDARRAYFAANPEHTDRDWLNTIADHFSTLDATRGLVDSYSPMHQVAPSGDAARELLEFWWDKDASGEPRRSFTGVDTRFLGDVYQDLSEFAKQTYALLQTPEFVEEFILDQTLEPALDERPLEGFTVIDPTCGSGHFLLGAFQRLLDRWQREAPALGQRVLVQRAVESVYGVDINPFAVAIARFRLLVEALHASGDKSIEQLIDIQLNLAAGDSLLWGARQLVTDDALELTLSLEDASALRGILQREYDAVVGNPPYIVVKDKALNQTYRELYSYCKGPYPLTVPFMELFFDLAKTERGKAGWVGQITSNSFMKRESGVKLIEEFLWTRDLRRVIDSSGAYIPGHGTPTVILIGRNRSPVGETVRAVLGVRGEPGRPDDPAKGVVWSDIVGHIDEPGYESSWITVADLDRALLRSHPWSLSGGGAVELLHDIDGPTVDTLGSVISGKIGFASFPGADDAFFAPRHSLGRFGIETSLSRPIILGEYVRDWDIQSGDSAFVPYDRDAQPIGEDQDASWWRWQWPLRTTLGAVTGFGGETTAEAGKQWWVWYRWVPARYRTPLSITFAEVATHNHFVLDRGGKVFKQTAPVIKLPEGASEDDHLRLLGILNSSVACFWLKQKCYPKGGDPVGTDGARVSAESWSDRYQFNGTTLNDFPLPSSYPLARASTLDTLAQELAAQAPSAIAERDVPTAHALDTARADAERLRALMIAHQEELDWECYRFYGLIDEDLTYSGDLPGIALGERAFEIVLARAVEDGEHTAWFERHRSTPITEIPSHLPADYRELLQRRLDVIASNPGIRLLEKPEHKRRWASEPWDKRVAEALRDWLLERVENRDVWFEEGHPTPRSVAQLADRVDRDQDFRQVLRLWAGSPDVSTGAALEKLLADEGVPHLAAWRYKPSGLTKREAWEHTWDLQRREDAGEKLGAPIPVPPKYKPADFLKTSYWARRGKLDVPKERLISYPGAGRDSDPTMLLGWAGWDHAEQALALAGVIDKRISADGWDQTSRDKLVPMLGGLAELLPWVRQWHGEIDPEFGESVADTIDEVLRSRCTELGIGPDELAAWRPPAATRGRRTRKTKTEDSQR</sequence>
<dbReference type="PROSITE" id="PS00092">
    <property type="entry name" value="N6_MTASE"/>
    <property type="match status" value="1"/>
</dbReference>
<name>A0A1N7HAU9_9NOCA</name>
<dbReference type="GO" id="GO:0009007">
    <property type="term" value="F:site-specific DNA-methyltransferase (adenine-specific) activity"/>
    <property type="evidence" value="ECO:0007669"/>
    <property type="project" value="UniProtKB-EC"/>
</dbReference>
<dbReference type="STRING" id="1344003.SAMN05445060_3854"/>
<evidence type="ECO:0000259" key="7">
    <source>
        <dbReference type="Pfam" id="PF07669"/>
    </source>
</evidence>
<comment type="catalytic activity">
    <reaction evidence="5">
        <text>a 2'-deoxyadenosine in DNA + S-adenosyl-L-methionine = an N(6)-methyl-2'-deoxyadenosine in DNA + S-adenosyl-L-homocysteine + H(+)</text>
        <dbReference type="Rhea" id="RHEA:15197"/>
        <dbReference type="Rhea" id="RHEA-COMP:12418"/>
        <dbReference type="Rhea" id="RHEA-COMP:12419"/>
        <dbReference type="ChEBI" id="CHEBI:15378"/>
        <dbReference type="ChEBI" id="CHEBI:57856"/>
        <dbReference type="ChEBI" id="CHEBI:59789"/>
        <dbReference type="ChEBI" id="CHEBI:90615"/>
        <dbReference type="ChEBI" id="CHEBI:90616"/>
        <dbReference type="EC" id="2.1.1.72"/>
    </reaction>
</comment>
<evidence type="ECO:0000256" key="2">
    <source>
        <dbReference type="ARBA" id="ARBA00022603"/>
    </source>
</evidence>
<keyword evidence="4" id="KW-0949">S-adenosyl-L-methionine</keyword>
<dbReference type="Proteomes" id="UP000186218">
    <property type="component" value="Unassembled WGS sequence"/>
</dbReference>
<organism evidence="9 10">
    <name type="scientific">Williamsia sterculiae</name>
    <dbReference type="NCBI Taxonomy" id="1344003"/>
    <lineage>
        <taxon>Bacteria</taxon>
        <taxon>Bacillati</taxon>
        <taxon>Actinomycetota</taxon>
        <taxon>Actinomycetes</taxon>
        <taxon>Mycobacteriales</taxon>
        <taxon>Nocardiaceae</taxon>
        <taxon>Williamsia</taxon>
    </lineage>
</organism>
<dbReference type="InterPro" id="IPR029063">
    <property type="entry name" value="SAM-dependent_MTases_sf"/>
</dbReference>
<dbReference type="GO" id="GO:0003676">
    <property type="term" value="F:nucleic acid binding"/>
    <property type="evidence" value="ECO:0007669"/>
    <property type="project" value="InterPro"/>
</dbReference>
<dbReference type="InterPro" id="IPR054277">
    <property type="entry name" value="DUF7008"/>
</dbReference>
<evidence type="ECO:0000313" key="9">
    <source>
        <dbReference type="EMBL" id="SIS21986.1"/>
    </source>
</evidence>
<proteinExistence type="predicted"/>
<evidence type="ECO:0000313" key="10">
    <source>
        <dbReference type="Proteomes" id="UP000186218"/>
    </source>
</evidence>
<dbReference type="NCBIfam" id="NF033451">
    <property type="entry name" value="BREX_2_MTaseX"/>
    <property type="match status" value="1"/>
</dbReference>
<feature type="domain" description="DUF7008" evidence="8">
    <location>
        <begin position="816"/>
        <end position="1182"/>
    </location>
</feature>
<dbReference type="InterPro" id="IPR050953">
    <property type="entry name" value="N4_N6_ade-DNA_methylase"/>
</dbReference>
<evidence type="ECO:0000256" key="1">
    <source>
        <dbReference type="ARBA" id="ARBA00011900"/>
    </source>
</evidence>
<feature type="region of interest" description="Disordered" evidence="6">
    <location>
        <begin position="1166"/>
        <end position="1193"/>
    </location>
</feature>
<dbReference type="Pfam" id="PF22654">
    <property type="entry name" value="DUF7008"/>
    <property type="match status" value="1"/>
</dbReference>
<evidence type="ECO:0000256" key="4">
    <source>
        <dbReference type="ARBA" id="ARBA00022691"/>
    </source>
</evidence>
<feature type="domain" description="Type II methyltransferase M.TaqI-like" evidence="7">
    <location>
        <begin position="276"/>
        <end position="445"/>
    </location>
</feature>
<dbReference type="PANTHER" id="PTHR33841:SF1">
    <property type="entry name" value="DNA METHYLTRANSFERASE A"/>
    <property type="match status" value="1"/>
</dbReference>
<dbReference type="Pfam" id="PF07669">
    <property type="entry name" value="Eco57I"/>
    <property type="match status" value="1"/>
</dbReference>
<dbReference type="EC" id="2.1.1.72" evidence="1"/>
<reference evidence="9 10" key="1">
    <citation type="submission" date="2017-01" db="EMBL/GenBank/DDBJ databases">
        <authorList>
            <person name="Mah S.A."/>
            <person name="Swanson W.J."/>
            <person name="Moy G.W."/>
            <person name="Vacquier V.D."/>
        </authorList>
    </citation>
    <scope>NUCLEOTIDE SEQUENCE [LARGE SCALE GENOMIC DNA]</scope>
    <source>
        <strain evidence="9 10">CPCC 203464</strain>
    </source>
</reference>
<dbReference type="PRINTS" id="PR00507">
    <property type="entry name" value="N12N6MTFRASE"/>
</dbReference>
<dbReference type="PANTHER" id="PTHR33841">
    <property type="entry name" value="DNA METHYLTRANSFERASE YEEA-RELATED"/>
    <property type="match status" value="1"/>
</dbReference>
<dbReference type="AlphaFoldDB" id="A0A1N7HAU9"/>
<gene>
    <name evidence="9" type="ORF">SAMN05445060_3854</name>
</gene>
<evidence type="ECO:0000259" key="8">
    <source>
        <dbReference type="Pfam" id="PF22654"/>
    </source>
</evidence>
<dbReference type="InterPro" id="IPR011639">
    <property type="entry name" value="MethylTrfase_TaqI-like_dom"/>
</dbReference>
<keyword evidence="2 9" id="KW-0489">Methyltransferase</keyword>
<dbReference type="EMBL" id="FTNT01000014">
    <property type="protein sequence ID" value="SIS21986.1"/>
    <property type="molecule type" value="Genomic_DNA"/>
</dbReference>
<accession>A0A1N7HAU9</accession>